<evidence type="ECO:0000256" key="3">
    <source>
        <dbReference type="ARBA" id="ARBA00022840"/>
    </source>
</evidence>
<dbReference type="GO" id="GO:0005737">
    <property type="term" value="C:cytoplasm"/>
    <property type="evidence" value="ECO:0007669"/>
    <property type="project" value="InterPro"/>
</dbReference>
<dbReference type="GO" id="GO:0005524">
    <property type="term" value="F:ATP binding"/>
    <property type="evidence" value="ECO:0007669"/>
    <property type="project" value="UniProtKB-KW"/>
</dbReference>
<dbReference type="Gene3D" id="1.10.730.10">
    <property type="entry name" value="Isoleucyl-tRNA Synthetase, Domain 1"/>
    <property type="match status" value="1"/>
</dbReference>
<dbReference type="EMBL" id="JYON01000011">
    <property type="protein sequence ID" value="KJH71582.1"/>
    <property type="molecule type" value="Genomic_DNA"/>
</dbReference>
<dbReference type="InterPro" id="IPR005148">
    <property type="entry name" value="Arg-tRNA-synth_N"/>
</dbReference>
<dbReference type="InterPro" id="IPR009080">
    <property type="entry name" value="tRNAsynth_Ia_anticodon-bd"/>
</dbReference>
<protein>
    <recommendedName>
        <fullName evidence="4">DALR anticodon binding domain-containing protein</fullName>
    </recommendedName>
</protein>
<dbReference type="InterPro" id="IPR036695">
    <property type="entry name" value="Arg-tRNA-synth_N_sf"/>
</dbReference>
<dbReference type="Pfam" id="PF03485">
    <property type="entry name" value="Arg_tRNA_synt_N"/>
    <property type="match status" value="1"/>
</dbReference>
<feature type="domain" description="DALR anticodon binding" evidence="4">
    <location>
        <begin position="139"/>
        <end position="283"/>
    </location>
</feature>
<evidence type="ECO:0000256" key="2">
    <source>
        <dbReference type="ARBA" id="ARBA00022741"/>
    </source>
</evidence>
<organism evidence="5 6">
    <name type="scientific">Aliterella atlantica CENA595</name>
    <dbReference type="NCBI Taxonomy" id="1618023"/>
    <lineage>
        <taxon>Bacteria</taxon>
        <taxon>Bacillati</taxon>
        <taxon>Cyanobacteriota</taxon>
        <taxon>Cyanophyceae</taxon>
        <taxon>Chroococcidiopsidales</taxon>
        <taxon>Aliterellaceae</taxon>
        <taxon>Aliterella</taxon>
    </lineage>
</organism>
<keyword evidence="6" id="KW-1185">Reference proteome</keyword>
<keyword evidence="3" id="KW-0067">ATP-binding</keyword>
<dbReference type="Gene3D" id="3.30.1360.70">
    <property type="entry name" value="Arginyl tRNA synthetase N-terminal domain"/>
    <property type="match status" value="1"/>
</dbReference>
<dbReference type="STRING" id="1618023.UH38_11755"/>
<sequence length="283" mass="31919">MKSDFDTLAIQQLVKSKLLAAVNEYFRHNQLIQQPQSVPLYRAKDYSRVLYISSVAFVLSKTLNIPPLEIAIAIASHFRAAPIDITVNVVTPGYLHLEPTAFGLANWLQTIPFLPRLLAKSTPNEYFSPIVNNSCLFYIQHAHARCCSLLHQAEREGTIALIKSEAQDKLCHWAIAQPQPLPWLNARSRLRFCHQSEYALIGELVEVCDCIYTSSSDERRFWQAAAKLSQAFTSFHGCCRLWGEVKQLDPQLVEARLGLILAVQVVLQFLLAKHLGVLAPQEL</sequence>
<evidence type="ECO:0000256" key="1">
    <source>
        <dbReference type="ARBA" id="ARBA00022598"/>
    </source>
</evidence>
<comment type="caution">
    <text evidence="5">The sequence shown here is derived from an EMBL/GenBank/DDBJ whole genome shotgun (WGS) entry which is preliminary data.</text>
</comment>
<keyword evidence="2" id="KW-0547">Nucleotide-binding</keyword>
<reference evidence="5 6" key="1">
    <citation type="submission" date="2015-02" db="EMBL/GenBank/DDBJ databases">
        <title>Draft genome of a novel marine cyanobacterium (Chroococcales) isolated from South Atlantic Ocean.</title>
        <authorList>
            <person name="Rigonato J."/>
            <person name="Alvarenga D.O."/>
            <person name="Branco L.H."/>
            <person name="Varani A.M."/>
            <person name="Brandini F.P."/>
            <person name="Fiore M.F."/>
        </authorList>
    </citation>
    <scope>NUCLEOTIDE SEQUENCE [LARGE SCALE GENOMIC DNA]</scope>
    <source>
        <strain evidence="5 6">CENA595</strain>
    </source>
</reference>
<gene>
    <name evidence="5" type="ORF">UH38_11755</name>
</gene>
<dbReference type="OrthoDB" id="9805987at2"/>
<evidence type="ECO:0000313" key="6">
    <source>
        <dbReference type="Proteomes" id="UP000032452"/>
    </source>
</evidence>
<proteinExistence type="predicted"/>
<evidence type="ECO:0000313" key="5">
    <source>
        <dbReference type="EMBL" id="KJH71582.1"/>
    </source>
</evidence>
<dbReference type="GO" id="GO:0004814">
    <property type="term" value="F:arginine-tRNA ligase activity"/>
    <property type="evidence" value="ECO:0007669"/>
    <property type="project" value="InterPro"/>
</dbReference>
<evidence type="ECO:0000259" key="4">
    <source>
        <dbReference type="SMART" id="SM00836"/>
    </source>
</evidence>
<dbReference type="Proteomes" id="UP000032452">
    <property type="component" value="Unassembled WGS sequence"/>
</dbReference>
<dbReference type="GO" id="GO:0006420">
    <property type="term" value="P:arginyl-tRNA aminoacylation"/>
    <property type="evidence" value="ECO:0007669"/>
    <property type="project" value="InterPro"/>
</dbReference>
<dbReference type="RefSeq" id="WP_160295952.1">
    <property type="nucleotide sequence ID" value="NZ_CAWMDP010000048.1"/>
</dbReference>
<dbReference type="Pfam" id="PF05746">
    <property type="entry name" value="DALR_1"/>
    <property type="match status" value="1"/>
</dbReference>
<keyword evidence="1" id="KW-0436">Ligase</keyword>
<accession>A0A0D8ZT83</accession>
<dbReference type="SUPFAM" id="SSF47323">
    <property type="entry name" value="Anticodon-binding domain of a subclass of class I aminoacyl-tRNA synthetases"/>
    <property type="match status" value="1"/>
</dbReference>
<dbReference type="InterPro" id="IPR008909">
    <property type="entry name" value="DALR_anticod-bd"/>
</dbReference>
<name>A0A0D8ZT83_9CYAN</name>
<dbReference type="AlphaFoldDB" id="A0A0D8ZT83"/>
<dbReference type="SMART" id="SM00836">
    <property type="entry name" value="DALR_1"/>
    <property type="match status" value="1"/>
</dbReference>